<evidence type="ECO:0008006" key="3">
    <source>
        <dbReference type="Google" id="ProtNLM"/>
    </source>
</evidence>
<organism evidence="1 2">
    <name type="scientific">Riemerella anatipestifer</name>
    <name type="common">Moraxella anatipestifer</name>
    <dbReference type="NCBI Taxonomy" id="34085"/>
    <lineage>
        <taxon>Bacteria</taxon>
        <taxon>Pseudomonadati</taxon>
        <taxon>Bacteroidota</taxon>
        <taxon>Flavobacteriia</taxon>
        <taxon>Flavobacteriales</taxon>
        <taxon>Weeksellaceae</taxon>
        <taxon>Riemerella</taxon>
    </lineage>
</organism>
<proteinExistence type="predicted"/>
<protein>
    <recommendedName>
        <fullName evidence="3">Lipoprotein</fullName>
    </recommendedName>
</protein>
<evidence type="ECO:0000313" key="2">
    <source>
        <dbReference type="Proteomes" id="UP001284033"/>
    </source>
</evidence>
<comment type="caution">
    <text evidence="1">The sequence shown here is derived from an EMBL/GenBank/DDBJ whole genome shotgun (WGS) entry which is preliminary data.</text>
</comment>
<gene>
    <name evidence="1" type="ORF">PG303_05125</name>
</gene>
<dbReference type="EMBL" id="JAQZHK010000003">
    <property type="protein sequence ID" value="MDY3512596.1"/>
    <property type="molecule type" value="Genomic_DNA"/>
</dbReference>
<dbReference type="Proteomes" id="UP001284033">
    <property type="component" value="Unassembled WGS sequence"/>
</dbReference>
<sequence>MNILKNLLFILITLMMILSCEKKEEISDLDKLRNTTNAASYPVAKMDSVQAMNAITKQKVQEVMDLSILYLSGNRNTDIDSTIHTQLLKYFESPDTLKLKPLFKELESLNVKTAKVQSLEVKKKNRKKDTLNQAVVKVEYFNNKKSSIGVYERNVQYILKPFPEKFKKEFKFYFLNFYTPQKDSISEGVIR</sequence>
<accession>A0AAP6LM14</accession>
<dbReference type="AlphaFoldDB" id="A0AAP6LM14"/>
<name>A0AAP6LM14_RIEAN</name>
<dbReference type="PROSITE" id="PS51257">
    <property type="entry name" value="PROKAR_LIPOPROTEIN"/>
    <property type="match status" value="1"/>
</dbReference>
<reference evidence="1" key="1">
    <citation type="submission" date="2023-01" db="EMBL/GenBank/DDBJ databases">
        <title>Genome-based studies on antimicrobial resistance profiles of Riemerella anatipestifer in China, 1994 to 2021.</title>
        <authorList>
            <person name="Yang Z."/>
            <person name="Zhu D."/>
        </authorList>
    </citation>
    <scope>NUCLEOTIDE SEQUENCE</scope>
    <source>
        <strain evidence="1">RCAD1218</strain>
    </source>
</reference>
<evidence type="ECO:0000313" key="1">
    <source>
        <dbReference type="EMBL" id="MDY3512596.1"/>
    </source>
</evidence>
<dbReference type="RefSeq" id="WP_154469264.1">
    <property type="nucleotide sequence ID" value="NZ_CP110126.1"/>
</dbReference>